<dbReference type="InterPro" id="IPR003761">
    <property type="entry name" value="Exonuc_VII_S"/>
</dbReference>
<dbReference type="GO" id="GO:0008855">
    <property type="term" value="F:exodeoxyribonuclease VII activity"/>
    <property type="evidence" value="ECO:0007669"/>
    <property type="project" value="UniProtKB-UniRule"/>
</dbReference>
<dbReference type="GO" id="GO:0005829">
    <property type="term" value="C:cytosol"/>
    <property type="evidence" value="ECO:0007669"/>
    <property type="project" value="TreeGrafter"/>
</dbReference>
<comment type="caution">
    <text evidence="7">The sequence shown here is derived from an EMBL/GenBank/DDBJ whole genome shotgun (WGS) entry which is preliminary data.</text>
</comment>
<sequence>MTKDNAAAVDDLSVLPFEKAMAELERIVGELEKGSVSLDDSVRLYARGKALQDRCEKLLAEAETRVEKITIGENGAPKGVAPLDVE</sequence>
<evidence type="ECO:0000256" key="2">
    <source>
        <dbReference type="ARBA" id="ARBA00022490"/>
    </source>
</evidence>
<dbReference type="AlphaFoldDB" id="A0A9W6GX08"/>
<proteinExistence type="inferred from homology"/>
<evidence type="ECO:0000256" key="3">
    <source>
        <dbReference type="ARBA" id="ARBA00022722"/>
    </source>
</evidence>
<comment type="similarity">
    <text evidence="1 6">Belongs to the XseB family.</text>
</comment>
<dbReference type="Pfam" id="PF02609">
    <property type="entry name" value="Exonuc_VII_S"/>
    <property type="match status" value="1"/>
</dbReference>
<evidence type="ECO:0000256" key="5">
    <source>
        <dbReference type="ARBA" id="ARBA00022839"/>
    </source>
</evidence>
<dbReference type="RefSeq" id="WP_281804362.1">
    <property type="nucleotide sequence ID" value="NZ_BSEC01000001.1"/>
</dbReference>
<dbReference type="Proteomes" id="UP001144323">
    <property type="component" value="Unassembled WGS sequence"/>
</dbReference>
<evidence type="ECO:0000313" key="7">
    <source>
        <dbReference type="EMBL" id="GLI94365.1"/>
    </source>
</evidence>
<evidence type="ECO:0000256" key="6">
    <source>
        <dbReference type="HAMAP-Rule" id="MF_00337"/>
    </source>
</evidence>
<name>A0A9W6GX08_9HYPH</name>
<dbReference type="InterPro" id="IPR037004">
    <property type="entry name" value="Exonuc_VII_ssu_sf"/>
</dbReference>
<dbReference type="GO" id="GO:0009318">
    <property type="term" value="C:exodeoxyribonuclease VII complex"/>
    <property type="evidence" value="ECO:0007669"/>
    <property type="project" value="UniProtKB-UniRule"/>
</dbReference>
<keyword evidence="2 6" id="KW-0963">Cytoplasm</keyword>
<keyword evidence="3 6" id="KW-0540">Nuclease</keyword>
<keyword evidence="8" id="KW-1185">Reference proteome</keyword>
<dbReference type="Gene3D" id="1.10.287.1040">
    <property type="entry name" value="Exonuclease VII, small subunit"/>
    <property type="match status" value="1"/>
</dbReference>
<comment type="subcellular location">
    <subcellularLocation>
        <location evidence="6">Cytoplasm</location>
    </subcellularLocation>
</comment>
<accession>A0A9W6GX08</accession>
<reference evidence="7" key="1">
    <citation type="journal article" date="2023" name="Int. J. Syst. Evol. Microbiol.">
        <title>Methylocystis iwaonis sp. nov., a type II methane-oxidizing bacterium from surface soil of a rice paddy field in Japan, and emended description of the genus Methylocystis (ex Whittenbury et al. 1970) Bowman et al. 1993.</title>
        <authorList>
            <person name="Kaise H."/>
            <person name="Sawadogo J.B."/>
            <person name="Alam M.S."/>
            <person name="Ueno C."/>
            <person name="Dianou D."/>
            <person name="Shinjo R."/>
            <person name="Asakawa S."/>
        </authorList>
    </citation>
    <scope>NUCLEOTIDE SEQUENCE</scope>
    <source>
        <strain evidence="7">LMG27198</strain>
    </source>
</reference>
<dbReference type="NCBIfam" id="NF002139">
    <property type="entry name" value="PRK00977.1-3"/>
    <property type="match status" value="1"/>
</dbReference>
<evidence type="ECO:0000256" key="4">
    <source>
        <dbReference type="ARBA" id="ARBA00022801"/>
    </source>
</evidence>
<dbReference type="PANTHER" id="PTHR34137">
    <property type="entry name" value="EXODEOXYRIBONUCLEASE 7 SMALL SUBUNIT"/>
    <property type="match status" value="1"/>
</dbReference>
<dbReference type="SUPFAM" id="SSF116842">
    <property type="entry name" value="XseB-like"/>
    <property type="match status" value="1"/>
</dbReference>
<dbReference type="EMBL" id="BSEC01000001">
    <property type="protein sequence ID" value="GLI94365.1"/>
    <property type="molecule type" value="Genomic_DNA"/>
</dbReference>
<comment type="subunit">
    <text evidence="6">Heterooligomer composed of large and small subunits.</text>
</comment>
<protein>
    <recommendedName>
        <fullName evidence="6">Exodeoxyribonuclease 7 small subunit</fullName>
        <ecNumber evidence="6">3.1.11.6</ecNumber>
    </recommendedName>
    <alternativeName>
        <fullName evidence="6">Exodeoxyribonuclease VII small subunit</fullName>
        <shortName evidence="6">Exonuclease VII small subunit</shortName>
    </alternativeName>
</protein>
<dbReference type="PANTHER" id="PTHR34137:SF1">
    <property type="entry name" value="EXODEOXYRIBONUCLEASE 7 SMALL SUBUNIT"/>
    <property type="match status" value="1"/>
</dbReference>
<evidence type="ECO:0000256" key="1">
    <source>
        <dbReference type="ARBA" id="ARBA00009998"/>
    </source>
</evidence>
<evidence type="ECO:0000313" key="8">
    <source>
        <dbReference type="Proteomes" id="UP001144323"/>
    </source>
</evidence>
<dbReference type="GO" id="GO:0006308">
    <property type="term" value="P:DNA catabolic process"/>
    <property type="evidence" value="ECO:0007669"/>
    <property type="project" value="UniProtKB-UniRule"/>
</dbReference>
<gene>
    <name evidence="6 7" type="primary">xseB</name>
    <name evidence="7" type="ORF">LMG27198_33570</name>
</gene>
<keyword evidence="4 6" id="KW-0378">Hydrolase</keyword>
<dbReference type="EC" id="3.1.11.6" evidence="6"/>
<dbReference type="HAMAP" id="MF_00337">
    <property type="entry name" value="Exonuc_7_S"/>
    <property type="match status" value="1"/>
</dbReference>
<organism evidence="7 8">
    <name type="scientific">Methylocystis echinoides</name>
    <dbReference type="NCBI Taxonomy" id="29468"/>
    <lineage>
        <taxon>Bacteria</taxon>
        <taxon>Pseudomonadati</taxon>
        <taxon>Pseudomonadota</taxon>
        <taxon>Alphaproteobacteria</taxon>
        <taxon>Hyphomicrobiales</taxon>
        <taxon>Methylocystaceae</taxon>
        <taxon>Methylocystis</taxon>
    </lineage>
</organism>
<comment type="catalytic activity">
    <reaction evidence="6">
        <text>Exonucleolytic cleavage in either 5'- to 3'- or 3'- to 5'-direction to yield nucleoside 5'-phosphates.</text>
        <dbReference type="EC" id="3.1.11.6"/>
    </reaction>
</comment>
<keyword evidence="5 6" id="KW-0269">Exonuclease</keyword>
<dbReference type="NCBIfam" id="TIGR01280">
    <property type="entry name" value="xseB"/>
    <property type="match status" value="1"/>
</dbReference>
<comment type="function">
    <text evidence="6">Bidirectionally degrades single-stranded DNA into large acid-insoluble oligonucleotides, which are then degraded further into small acid-soluble oligonucleotides.</text>
</comment>